<evidence type="ECO:0000256" key="2">
    <source>
        <dbReference type="ARBA" id="ARBA00022741"/>
    </source>
</evidence>
<dbReference type="GO" id="GO:0005524">
    <property type="term" value="F:ATP binding"/>
    <property type="evidence" value="ECO:0007669"/>
    <property type="project" value="UniProtKB-UniRule"/>
</dbReference>
<evidence type="ECO:0000259" key="6">
    <source>
        <dbReference type="PROSITE" id="PS50975"/>
    </source>
</evidence>
<dbReference type="PANTHER" id="PTHR43334:SF1">
    <property type="entry name" value="3-HYDROXYPROPIONATE--COA LIGASE [ADP-FORMING]"/>
    <property type="match status" value="1"/>
</dbReference>
<dbReference type="OrthoDB" id="190266at2"/>
<dbReference type="SUPFAM" id="SSF52210">
    <property type="entry name" value="Succinyl-CoA synthetase domains"/>
    <property type="match status" value="2"/>
</dbReference>
<dbReference type="PANTHER" id="PTHR43334">
    <property type="entry name" value="ACETATE--COA LIGASE [ADP-FORMING]"/>
    <property type="match status" value="1"/>
</dbReference>
<proteinExistence type="inferred from homology"/>
<dbReference type="Proteomes" id="UP000254978">
    <property type="component" value="Unassembled WGS sequence"/>
</dbReference>
<evidence type="ECO:0000256" key="3">
    <source>
        <dbReference type="ARBA" id="ARBA00022840"/>
    </source>
</evidence>
<dbReference type="Pfam" id="PF13607">
    <property type="entry name" value="Succ_CoA_lig"/>
    <property type="match status" value="1"/>
</dbReference>
<dbReference type="EMBL" id="UGQT01000001">
    <property type="protein sequence ID" value="STZ62203.1"/>
    <property type="molecule type" value="Genomic_DNA"/>
</dbReference>
<name>A0A378TQP7_9MYCO</name>
<evidence type="ECO:0000256" key="5">
    <source>
        <dbReference type="PROSITE-ProRule" id="PRU00409"/>
    </source>
</evidence>
<keyword evidence="2 5" id="KW-0547">Nucleotide-binding</keyword>
<dbReference type="InterPro" id="IPR016102">
    <property type="entry name" value="Succinyl-CoA_synth-like"/>
</dbReference>
<dbReference type="AlphaFoldDB" id="A0A378TQP7"/>
<reference evidence="7 8" key="1">
    <citation type="submission" date="2018-06" db="EMBL/GenBank/DDBJ databases">
        <authorList>
            <consortium name="Pathogen Informatics"/>
            <person name="Doyle S."/>
        </authorList>
    </citation>
    <scope>NUCLEOTIDE SEQUENCE [LARGE SCALE GENOMIC DNA]</scope>
    <source>
        <strain evidence="7 8">NCTC10821</strain>
    </source>
</reference>
<protein>
    <submittedName>
        <fullName evidence="7">Acetyl-CoA synthetase, putative</fullName>
        <ecNumber evidence="7">6.2.1.14</ecNumber>
    </submittedName>
</protein>
<dbReference type="GO" id="GO:0042410">
    <property type="term" value="F:6-carboxyhexanoate-CoA ligase activity"/>
    <property type="evidence" value="ECO:0007669"/>
    <property type="project" value="UniProtKB-EC"/>
</dbReference>
<dbReference type="InterPro" id="IPR003781">
    <property type="entry name" value="CoA-bd"/>
</dbReference>
<dbReference type="InterPro" id="IPR011761">
    <property type="entry name" value="ATP-grasp"/>
</dbReference>
<evidence type="ECO:0000313" key="7">
    <source>
        <dbReference type="EMBL" id="STZ62203.1"/>
    </source>
</evidence>
<dbReference type="InterPro" id="IPR036291">
    <property type="entry name" value="NAD(P)-bd_dom_sf"/>
</dbReference>
<dbReference type="Gene3D" id="3.30.1490.20">
    <property type="entry name" value="ATP-grasp fold, A domain"/>
    <property type="match status" value="1"/>
</dbReference>
<dbReference type="EC" id="6.2.1.14" evidence="7"/>
<dbReference type="SUPFAM" id="SSF56059">
    <property type="entry name" value="Glutathione synthetase ATP-binding domain-like"/>
    <property type="match status" value="1"/>
</dbReference>
<comment type="similarity">
    <text evidence="4">In the N-terminal section; belongs to the acetate CoA ligase alpha subunit family.</text>
</comment>
<dbReference type="InterPro" id="IPR032875">
    <property type="entry name" value="Succ_CoA_lig_flav_dom"/>
</dbReference>
<dbReference type="Gene3D" id="3.30.470.20">
    <property type="entry name" value="ATP-grasp fold, B domain"/>
    <property type="match status" value="1"/>
</dbReference>
<dbReference type="InterPro" id="IPR051538">
    <property type="entry name" value="Acyl-CoA_Synth/Transferase"/>
</dbReference>
<dbReference type="Pfam" id="PF13380">
    <property type="entry name" value="CoA_binding_2"/>
    <property type="match status" value="1"/>
</dbReference>
<accession>A0A378TQP7</accession>
<keyword evidence="1 7" id="KW-0436">Ligase</keyword>
<dbReference type="Gene3D" id="3.40.50.261">
    <property type="entry name" value="Succinyl-CoA synthetase domains"/>
    <property type="match status" value="2"/>
</dbReference>
<dbReference type="PROSITE" id="PS50975">
    <property type="entry name" value="ATP_GRASP"/>
    <property type="match status" value="1"/>
</dbReference>
<gene>
    <name evidence="7" type="ORF">NCTC10821_05768</name>
</gene>
<dbReference type="FunFam" id="3.30.1490.20:FF:000020">
    <property type="entry name" value="Protein lysine acetyltransferase"/>
    <property type="match status" value="1"/>
</dbReference>
<sequence>MNDDNISALFSPSSVAIVGLSDRKGSVGAGSLANLRRFGYRGDIWGVHPKRTEISGVPCYPSLGDGPAVPDAVIICIGGESVVTAAQEAGKLGVKAAVTYASGFAEVAGGDALQQQLTDICLADDIALAGPNCLGVFSPAHRSALYYSTLPEDMAPGNVALLSHSGSICIAMVSCGRFEFSHVVSAGNEAVLDAGAFLSHFAADPGVQVIALVVETVRDVESFRSGALAAAAAGKPVVCLKLGRTDVGAKAAAAHTGALVGSYHEFLAFAESLGVVVVGDLDEMTETIELFSRGAVPTGGGLAILSLSGGENSLVSDLATDAGITFPELTEPTVAQLRAVLPDFANPRNPLDATGTAVHDGDMYRAALRALTADPGVGLIGVGLDAPTGLDRPHAHNYARIAGDVAQVAAETDKPIFFLSSVGAEIDPLVRGALGPVPGLQGIREGMVAAGAALAYPGLVDRARARQAAAESAESVVPIELPGLTPRDLVSAYGLPVPGGELVTDAQAAAAAAQRMGFPVALKVSSPDITHKTEVGGVVLGIGSADEMRAAFAAMQAAVGAGAPAARVDGYLVEEMVAPGVELLVSLRRTAFGMLVTVGLGGILVELIGSAASALAPLTEGDIDTLLRDSRAAEFLAGVRGAPAADEAQFRALLVTLNHLAASLDDRVTEVEFNPVTVLQKGLRIIDVVITADAS</sequence>
<dbReference type="RefSeq" id="WP_115280953.1">
    <property type="nucleotide sequence ID" value="NZ_AP022600.1"/>
</dbReference>
<dbReference type="GO" id="GO:0046872">
    <property type="term" value="F:metal ion binding"/>
    <property type="evidence" value="ECO:0007669"/>
    <property type="project" value="InterPro"/>
</dbReference>
<keyword evidence="8" id="KW-1185">Reference proteome</keyword>
<evidence type="ECO:0000256" key="1">
    <source>
        <dbReference type="ARBA" id="ARBA00022598"/>
    </source>
</evidence>
<feature type="domain" description="ATP-grasp" evidence="6">
    <location>
        <begin position="487"/>
        <end position="523"/>
    </location>
</feature>
<evidence type="ECO:0000256" key="4">
    <source>
        <dbReference type="ARBA" id="ARBA00060888"/>
    </source>
</evidence>
<dbReference type="Pfam" id="PF13549">
    <property type="entry name" value="ATP-grasp_5"/>
    <property type="match status" value="1"/>
</dbReference>
<dbReference type="InterPro" id="IPR013815">
    <property type="entry name" value="ATP_grasp_subdomain_1"/>
</dbReference>
<organism evidence="7 8">
    <name type="scientific">Mycolicibacterium tokaiense</name>
    <dbReference type="NCBI Taxonomy" id="39695"/>
    <lineage>
        <taxon>Bacteria</taxon>
        <taxon>Bacillati</taxon>
        <taxon>Actinomycetota</taxon>
        <taxon>Actinomycetes</taxon>
        <taxon>Mycobacteriales</taxon>
        <taxon>Mycobacteriaceae</taxon>
        <taxon>Mycolicibacterium</taxon>
    </lineage>
</organism>
<dbReference type="SUPFAM" id="SSF51735">
    <property type="entry name" value="NAD(P)-binding Rossmann-fold domains"/>
    <property type="match status" value="1"/>
</dbReference>
<keyword evidence="3 5" id="KW-0067">ATP-binding</keyword>
<dbReference type="SMART" id="SM00881">
    <property type="entry name" value="CoA_binding"/>
    <property type="match status" value="1"/>
</dbReference>
<evidence type="ECO:0000313" key="8">
    <source>
        <dbReference type="Proteomes" id="UP000254978"/>
    </source>
</evidence>
<dbReference type="Gene3D" id="3.40.50.720">
    <property type="entry name" value="NAD(P)-binding Rossmann-like Domain"/>
    <property type="match status" value="1"/>
</dbReference>